<protein>
    <submittedName>
        <fullName evidence="1">Uncharacterized protein</fullName>
    </submittedName>
</protein>
<feature type="non-terminal residue" evidence="1">
    <location>
        <position position="1"/>
    </location>
</feature>
<organism evidence="1 2">
    <name type="scientific">Lymnaea stagnalis</name>
    <name type="common">Great pond snail</name>
    <name type="synonym">Helix stagnalis</name>
    <dbReference type="NCBI Taxonomy" id="6523"/>
    <lineage>
        <taxon>Eukaryota</taxon>
        <taxon>Metazoa</taxon>
        <taxon>Spiralia</taxon>
        <taxon>Lophotrochozoa</taxon>
        <taxon>Mollusca</taxon>
        <taxon>Gastropoda</taxon>
        <taxon>Heterobranchia</taxon>
        <taxon>Euthyneura</taxon>
        <taxon>Panpulmonata</taxon>
        <taxon>Hygrophila</taxon>
        <taxon>Lymnaeoidea</taxon>
        <taxon>Lymnaeidae</taxon>
        <taxon>Lymnaea</taxon>
    </lineage>
</organism>
<proteinExistence type="predicted"/>
<dbReference type="AlphaFoldDB" id="A0AAV2H9Y4"/>
<dbReference type="EMBL" id="CAXITT010000060">
    <property type="protein sequence ID" value="CAL1529997.1"/>
    <property type="molecule type" value="Genomic_DNA"/>
</dbReference>
<name>A0AAV2H9Y4_LYMST</name>
<reference evidence="1 2" key="1">
    <citation type="submission" date="2024-04" db="EMBL/GenBank/DDBJ databases">
        <authorList>
            <consortium name="Genoscope - CEA"/>
            <person name="William W."/>
        </authorList>
    </citation>
    <scope>NUCLEOTIDE SEQUENCE [LARGE SCALE GENOMIC DNA]</scope>
</reference>
<dbReference type="Proteomes" id="UP001497497">
    <property type="component" value="Unassembled WGS sequence"/>
</dbReference>
<comment type="caution">
    <text evidence="1">The sequence shown here is derived from an EMBL/GenBank/DDBJ whole genome shotgun (WGS) entry which is preliminary data.</text>
</comment>
<evidence type="ECO:0000313" key="2">
    <source>
        <dbReference type="Proteomes" id="UP001497497"/>
    </source>
</evidence>
<sequence>ISAFLKTVQEKDDKDVNAMLLGNNTVRDEMSEDIEIQLVEKLKIKFSVHMVESTLRDSEAVLLTYVRCFDKGYFPEEMLLCNHWKPPLPQEIYI</sequence>
<gene>
    <name evidence="1" type="ORF">GSLYS_00004130001</name>
</gene>
<keyword evidence="2" id="KW-1185">Reference proteome</keyword>
<evidence type="ECO:0000313" key="1">
    <source>
        <dbReference type="EMBL" id="CAL1529997.1"/>
    </source>
</evidence>
<feature type="non-terminal residue" evidence="1">
    <location>
        <position position="94"/>
    </location>
</feature>
<accession>A0AAV2H9Y4</accession>